<dbReference type="Pfam" id="PF06964">
    <property type="entry name" value="Alpha-L-AF_C"/>
    <property type="match status" value="1"/>
</dbReference>
<sequence>MKNKITVDARINDARIDRRIYGHFIENMARCIYGGVLKNKRTGDPRGPWELRDDLVDIVKKLRAPVMRWPGGLYADGYHWRDGIGSADARPLKRNRYWSKYGPVTRVLDTNAFGSDEYMKLLAKIGADPYVNVNFGTGSAVEAALWVEYMNGDKTTVEGRRRIEHGREKPWGVRTWGIGNETYGFWSLGHCPAKKYAMRYLEFRAAMEQVDQGLEYVAVGADHYFNKKWNREVLEVAADSIDLLSIHLYLPGLERRVGVLLAGARGGSAVIYKAIAASPVEYERRLRLAVDDIESVAGKDSSVGIALDEWNLWWKISQMQFPRWTLRDALFVCGVFHAMHRLANRVRMANVSQLVNMLGVITTLGDRICRTAIYYPFLMYSRLSQPLALRTEVACGSFETSRVGGIPAMTGVPALDCSATMSEDGKTIALFVINRHAEDSMESDIELSGFSPKGKVAVHSLNAPNTDAMNSYKDDEVVKVVESRVDVGDVLPRYVFPAHSATALVFKK</sequence>
<dbReference type="Gene3D" id="2.60.40.1180">
    <property type="entry name" value="Golgi alpha-mannosidase II"/>
    <property type="match status" value="1"/>
</dbReference>
<evidence type="ECO:0000256" key="7">
    <source>
        <dbReference type="ARBA" id="ARBA00023295"/>
    </source>
</evidence>
<proteinExistence type="inferred from homology"/>
<evidence type="ECO:0000256" key="5">
    <source>
        <dbReference type="ARBA" id="ARBA00022801"/>
    </source>
</evidence>
<keyword evidence="7" id="KW-0326">Glycosidase</keyword>
<dbReference type="Proteomes" id="UP000233654">
    <property type="component" value="Unassembled WGS sequence"/>
</dbReference>
<comment type="similarity">
    <text evidence="2">Belongs to the glycosyl hydrolase 51 family.</text>
</comment>
<organism evidence="9 10">
    <name type="scientific">Candidatus Anoxymicrobium japonicum</name>
    <dbReference type="NCBI Taxonomy" id="2013648"/>
    <lineage>
        <taxon>Bacteria</taxon>
        <taxon>Bacillati</taxon>
        <taxon>Actinomycetota</taxon>
        <taxon>Candidatus Geothermincolia</taxon>
        <taxon>Candidatus Geothermincolales</taxon>
        <taxon>Candidatus Anoxymicrobiaceae</taxon>
        <taxon>Candidatus Anoxymicrobium</taxon>
    </lineage>
</organism>
<dbReference type="EC" id="3.2.1.55" evidence="4"/>
<dbReference type="AlphaFoldDB" id="A0A2N3G5B7"/>
<dbReference type="InterPro" id="IPR017853">
    <property type="entry name" value="GH"/>
</dbReference>
<evidence type="ECO:0000313" key="10">
    <source>
        <dbReference type="Proteomes" id="UP000233654"/>
    </source>
</evidence>
<dbReference type="InterPro" id="IPR055235">
    <property type="entry name" value="ASD1_cat"/>
</dbReference>
<dbReference type="GO" id="GO:0046556">
    <property type="term" value="F:alpha-L-arabinofuranosidase activity"/>
    <property type="evidence" value="ECO:0007669"/>
    <property type="project" value="UniProtKB-EC"/>
</dbReference>
<dbReference type="InterPro" id="IPR013780">
    <property type="entry name" value="Glyco_hydro_b"/>
</dbReference>
<feature type="domain" description="Alpha-L-arabinofuranosidase C-terminal" evidence="8">
    <location>
        <begin position="308"/>
        <end position="500"/>
    </location>
</feature>
<dbReference type="GO" id="GO:0046373">
    <property type="term" value="P:L-arabinose metabolic process"/>
    <property type="evidence" value="ECO:0007669"/>
    <property type="project" value="InterPro"/>
</dbReference>
<comment type="catalytic activity">
    <reaction evidence="1">
        <text>Hydrolysis of terminal non-reducing alpha-L-arabinofuranoside residues in alpha-L-arabinosides.</text>
        <dbReference type="EC" id="3.2.1.55"/>
    </reaction>
</comment>
<evidence type="ECO:0000256" key="4">
    <source>
        <dbReference type="ARBA" id="ARBA00012670"/>
    </source>
</evidence>
<evidence type="ECO:0000259" key="8">
    <source>
        <dbReference type="SMART" id="SM00813"/>
    </source>
</evidence>
<dbReference type="GO" id="GO:0016020">
    <property type="term" value="C:membrane"/>
    <property type="evidence" value="ECO:0007669"/>
    <property type="project" value="InterPro"/>
</dbReference>
<reference evidence="9 10" key="1">
    <citation type="journal article" date="2017" name="ISME J.">
        <title>Potential for microbial H2 and metal transformations associated with novel bacteria and archaea in deep terrestrial subsurface sediments.</title>
        <authorList>
            <person name="Hernsdorf A.W."/>
            <person name="Amano Y."/>
            <person name="Miyakawa K."/>
            <person name="Ise K."/>
            <person name="Suzuki Y."/>
            <person name="Anantharaman K."/>
            <person name="Probst A."/>
            <person name="Burstein D."/>
            <person name="Thomas B.C."/>
            <person name="Banfield J.F."/>
        </authorList>
    </citation>
    <scope>NUCLEOTIDE SEQUENCE [LARGE SCALE GENOMIC DNA]</scope>
    <source>
        <strain evidence="9">HGW-Actinobacteria-3</strain>
    </source>
</reference>
<dbReference type="InterPro" id="IPR010720">
    <property type="entry name" value="Alpha-L-AF_C"/>
</dbReference>
<gene>
    <name evidence="9" type="ORF">CVT63_05605</name>
</gene>
<keyword evidence="6" id="KW-0119">Carbohydrate metabolism</keyword>
<dbReference type="EMBL" id="PHEX01000045">
    <property type="protein sequence ID" value="PKQ27903.1"/>
    <property type="molecule type" value="Genomic_DNA"/>
</dbReference>
<comment type="caution">
    <text evidence="9">The sequence shown here is derived from an EMBL/GenBank/DDBJ whole genome shotgun (WGS) entry which is preliminary data.</text>
</comment>
<dbReference type="SUPFAM" id="SSF51011">
    <property type="entry name" value="Glycosyl hydrolase domain"/>
    <property type="match status" value="1"/>
</dbReference>
<name>A0A2N3G5B7_9ACTN</name>
<protein>
    <recommendedName>
        <fullName evidence="4">non-reducing end alpha-L-arabinofuranosidase</fullName>
        <ecNumber evidence="4">3.2.1.55</ecNumber>
    </recommendedName>
</protein>
<dbReference type="Pfam" id="PF22848">
    <property type="entry name" value="ASD1_dom"/>
    <property type="match status" value="1"/>
</dbReference>
<evidence type="ECO:0000256" key="6">
    <source>
        <dbReference type="ARBA" id="ARBA00023277"/>
    </source>
</evidence>
<comment type="subunit">
    <text evidence="3">Homohexamer; trimer of dimers.</text>
</comment>
<evidence type="ECO:0000256" key="1">
    <source>
        <dbReference type="ARBA" id="ARBA00001462"/>
    </source>
</evidence>
<dbReference type="Gene3D" id="3.20.20.80">
    <property type="entry name" value="Glycosidases"/>
    <property type="match status" value="1"/>
</dbReference>
<dbReference type="PANTHER" id="PTHR43576:SF3">
    <property type="entry name" value="ALPHA-L-ARABINOFURANOSIDASE C"/>
    <property type="match status" value="1"/>
</dbReference>
<dbReference type="SMART" id="SM00813">
    <property type="entry name" value="Alpha-L-AF_C"/>
    <property type="match status" value="1"/>
</dbReference>
<accession>A0A2N3G5B7</accession>
<dbReference type="GO" id="GO:0000272">
    <property type="term" value="P:polysaccharide catabolic process"/>
    <property type="evidence" value="ECO:0007669"/>
    <property type="project" value="TreeGrafter"/>
</dbReference>
<evidence type="ECO:0000256" key="3">
    <source>
        <dbReference type="ARBA" id="ARBA00011165"/>
    </source>
</evidence>
<keyword evidence="5" id="KW-0378">Hydrolase</keyword>
<evidence type="ECO:0000313" key="9">
    <source>
        <dbReference type="EMBL" id="PKQ27903.1"/>
    </source>
</evidence>
<dbReference type="PANTHER" id="PTHR43576">
    <property type="entry name" value="ALPHA-L-ARABINOFURANOSIDASE C-RELATED"/>
    <property type="match status" value="1"/>
</dbReference>
<evidence type="ECO:0000256" key="2">
    <source>
        <dbReference type="ARBA" id="ARBA00007186"/>
    </source>
</evidence>
<dbReference type="SUPFAM" id="SSF51445">
    <property type="entry name" value="(Trans)glycosidases"/>
    <property type="match status" value="1"/>
</dbReference>